<sequence>MHDFPDEPHVPEQQQGTAVMHLRFEDVSQTGRVMLDALPHGLGPALWAKLIAASPIEALMSSQGVIPILTRLIIEGGEGPIAAREPLRLRGSYQLAHTADASAEVNRLILAMWLSASARRSRTYGPPPPGAGEPIQVGRVFAEHVFTRPFAEAGARKVLRFESPDLPAVPPERYAWRSPEALMGLPEGAEPFDAEPILDPIPVAFGLDHTDANQHVNSLVYPRLFAEAALRRLAAQGHGTAVLARRVEVAYRKPCFAGTRARIVLRTFAMGNALGALGAFVPDPPQGAAAGAPEARATCTIRTLFER</sequence>
<name>A0A150P234_SORCE</name>
<dbReference type="Proteomes" id="UP000075420">
    <property type="component" value="Unassembled WGS sequence"/>
</dbReference>
<gene>
    <name evidence="1" type="ORF">BE08_27750</name>
</gene>
<dbReference type="EMBL" id="JELY01003366">
    <property type="protein sequence ID" value="KYF49362.1"/>
    <property type="molecule type" value="Genomic_DNA"/>
</dbReference>
<dbReference type="Gene3D" id="3.10.129.10">
    <property type="entry name" value="Hotdog Thioesterase"/>
    <property type="match status" value="1"/>
</dbReference>
<accession>A0A150P234</accession>
<organism evidence="1 2">
    <name type="scientific">Sorangium cellulosum</name>
    <name type="common">Polyangium cellulosum</name>
    <dbReference type="NCBI Taxonomy" id="56"/>
    <lineage>
        <taxon>Bacteria</taxon>
        <taxon>Pseudomonadati</taxon>
        <taxon>Myxococcota</taxon>
        <taxon>Polyangia</taxon>
        <taxon>Polyangiales</taxon>
        <taxon>Polyangiaceae</taxon>
        <taxon>Sorangium</taxon>
    </lineage>
</organism>
<dbReference type="AlphaFoldDB" id="A0A150P234"/>
<evidence type="ECO:0000313" key="1">
    <source>
        <dbReference type="EMBL" id="KYF49362.1"/>
    </source>
</evidence>
<reference evidence="1 2" key="1">
    <citation type="submission" date="2014-02" db="EMBL/GenBank/DDBJ databases">
        <title>The small core and large imbalanced accessory genome model reveals a collaborative survival strategy of Sorangium cellulosum strains in nature.</title>
        <authorList>
            <person name="Han K."/>
            <person name="Peng R."/>
            <person name="Blom J."/>
            <person name="Li Y.-Z."/>
        </authorList>
    </citation>
    <scope>NUCLEOTIDE SEQUENCE [LARGE SCALE GENOMIC DNA]</scope>
    <source>
        <strain evidence="1 2">So0157-25</strain>
    </source>
</reference>
<protein>
    <recommendedName>
        <fullName evidence="3">Acyl-ACP thioesterase</fullName>
    </recommendedName>
</protein>
<proteinExistence type="predicted"/>
<dbReference type="SUPFAM" id="SSF54637">
    <property type="entry name" value="Thioesterase/thiol ester dehydrase-isomerase"/>
    <property type="match status" value="1"/>
</dbReference>
<dbReference type="InterPro" id="IPR029069">
    <property type="entry name" value="HotDog_dom_sf"/>
</dbReference>
<evidence type="ECO:0000313" key="2">
    <source>
        <dbReference type="Proteomes" id="UP000075420"/>
    </source>
</evidence>
<evidence type="ECO:0008006" key="3">
    <source>
        <dbReference type="Google" id="ProtNLM"/>
    </source>
</evidence>
<comment type="caution">
    <text evidence="1">The sequence shown here is derived from an EMBL/GenBank/DDBJ whole genome shotgun (WGS) entry which is preliminary data.</text>
</comment>